<dbReference type="Proteomes" id="UP000469430">
    <property type="component" value="Unassembled WGS sequence"/>
</dbReference>
<sequence length="225" mass="24072">MSYTSSSWLSRSGSMLLSAGFHLAIGFAIFAGMKTAAPPPAHQTGERGRILVVELQPFDESGAPDAGEENAHRAEEAMRRIDQPGEAIRSNSAEKSMKIGAPPTTDGGLNDQNEADGLADDKSGAPVPAGAEVQAYRALLLRHIQQHQQYPLPSRQAGEQGVAQVRFVMDRSGRLGEAWVETTSGSGPLDAEALAALRRAQPLPPPPDSWPQSFEVVLPILFRLN</sequence>
<evidence type="ECO:0000256" key="5">
    <source>
        <dbReference type="ARBA" id="ARBA00022519"/>
    </source>
</evidence>
<keyword evidence="13" id="KW-1185">Reference proteome</keyword>
<dbReference type="EMBL" id="WTYJ01000001">
    <property type="protein sequence ID" value="MXO97566.1"/>
    <property type="molecule type" value="Genomic_DNA"/>
</dbReference>
<dbReference type="SUPFAM" id="SSF74653">
    <property type="entry name" value="TolA/TonB C-terminal domain"/>
    <property type="match status" value="1"/>
</dbReference>
<dbReference type="Gene3D" id="3.30.1150.10">
    <property type="match status" value="1"/>
</dbReference>
<gene>
    <name evidence="12" type="ORF">GRI97_01010</name>
</gene>
<comment type="subcellular location">
    <subcellularLocation>
        <location evidence="1">Cell inner membrane</location>
        <topology evidence="1">Single-pass membrane protein</topology>
        <orientation evidence="1">Periplasmic side</orientation>
    </subcellularLocation>
</comment>
<keyword evidence="7" id="KW-0653">Protein transport</keyword>
<evidence type="ECO:0000313" key="13">
    <source>
        <dbReference type="Proteomes" id="UP000469430"/>
    </source>
</evidence>
<organism evidence="12 13">
    <name type="scientific">Croceibacterium xixiisoli</name>
    <dbReference type="NCBI Taxonomy" id="1476466"/>
    <lineage>
        <taxon>Bacteria</taxon>
        <taxon>Pseudomonadati</taxon>
        <taxon>Pseudomonadota</taxon>
        <taxon>Alphaproteobacteria</taxon>
        <taxon>Sphingomonadales</taxon>
        <taxon>Erythrobacteraceae</taxon>
        <taxon>Croceibacterium</taxon>
    </lineage>
</organism>
<dbReference type="GO" id="GO:0031992">
    <property type="term" value="F:energy transducer activity"/>
    <property type="evidence" value="ECO:0007669"/>
    <property type="project" value="TreeGrafter"/>
</dbReference>
<evidence type="ECO:0000259" key="11">
    <source>
        <dbReference type="PROSITE" id="PS52015"/>
    </source>
</evidence>
<evidence type="ECO:0000256" key="7">
    <source>
        <dbReference type="ARBA" id="ARBA00022927"/>
    </source>
</evidence>
<evidence type="ECO:0000256" key="6">
    <source>
        <dbReference type="ARBA" id="ARBA00022692"/>
    </source>
</evidence>
<dbReference type="InterPro" id="IPR006260">
    <property type="entry name" value="TonB/TolA_C"/>
</dbReference>
<dbReference type="OrthoDB" id="9792439at2"/>
<dbReference type="PANTHER" id="PTHR33446:SF2">
    <property type="entry name" value="PROTEIN TONB"/>
    <property type="match status" value="1"/>
</dbReference>
<name>A0A6I4TP50_9SPHN</name>
<dbReference type="InterPro" id="IPR037682">
    <property type="entry name" value="TonB_C"/>
</dbReference>
<evidence type="ECO:0000256" key="3">
    <source>
        <dbReference type="ARBA" id="ARBA00022448"/>
    </source>
</evidence>
<keyword evidence="8" id="KW-1133">Transmembrane helix</keyword>
<keyword evidence="6" id="KW-0812">Transmembrane</keyword>
<evidence type="ECO:0000256" key="2">
    <source>
        <dbReference type="ARBA" id="ARBA00006555"/>
    </source>
</evidence>
<dbReference type="PANTHER" id="PTHR33446">
    <property type="entry name" value="PROTEIN TONB-RELATED"/>
    <property type="match status" value="1"/>
</dbReference>
<dbReference type="NCBIfam" id="TIGR01352">
    <property type="entry name" value="tonB_Cterm"/>
    <property type="match status" value="1"/>
</dbReference>
<feature type="domain" description="TonB C-terminal" evidence="11">
    <location>
        <begin position="135"/>
        <end position="225"/>
    </location>
</feature>
<dbReference type="Pfam" id="PF03544">
    <property type="entry name" value="TonB_C"/>
    <property type="match status" value="1"/>
</dbReference>
<comment type="similarity">
    <text evidence="2">Belongs to the TonB family.</text>
</comment>
<protein>
    <submittedName>
        <fullName evidence="12">TonB family protein</fullName>
    </submittedName>
</protein>
<evidence type="ECO:0000256" key="8">
    <source>
        <dbReference type="ARBA" id="ARBA00022989"/>
    </source>
</evidence>
<evidence type="ECO:0000256" key="10">
    <source>
        <dbReference type="SAM" id="MobiDB-lite"/>
    </source>
</evidence>
<accession>A0A6I4TP50</accession>
<reference evidence="12 13" key="1">
    <citation type="submission" date="2019-12" db="EMBL/GenBank/DDBJ databases">
        <title>Genomic-based taxomic classification of the family Erythrobacteraceae.</title>
        <authorList>
            <person name="Xu L."/>
        </authorList>
    </citation>
    <scope>NUCLEOTIDE SEQUENCE [LARGE SCALE GENOMIC DNA]</scope>
    <source>
        <strain evidence="12 13">S36</strain>
    </source>
</reference>
<evidence type="ECO:0000256" key="9">
    <source>
        <dbReference type="ARBA" id="ARBA00023136"/>
    </source>
</evidence>
<dbReference type="GO" id="GO:0015031">
    <property type="term" value="P:protein transport"/>
    <property type="evidence" value="ECO:0007669"/>
    <property type="project" value="UniProtKB-KW"/>
</dbReference>
<proteinExistence type="inferred from homology"/>
<dbReference type="AlphaFoldDB" id="A0A6I4TP50"/>
<dbReference type="RefSeq" id="WP_161389293.1">
    <property type="nucleotide sequence ID" value="NZ_JBHSCP010000001.1"/>
</dbReference>
<keyword evidence="4" id="KW-1003">Cell membrane</keyword>
<dbReference type="InterPro" id="IPR051045">
    <property type="entry name" value="TonB-dependent_transducer"/>
</dbReference>
<keyword evidence="5" id="KW-0997">Cell inner membrane</keyword>
<evidence type="ECO:0000256" key="4">
    <source>
        <dbReference type="ARBA" id="ARBA00022475"/>
    </source>
</evidence>
<keyword evidence="3" id="KW-0813">Transport</keyword>
<evidence type="ECO:0000313" key="12">
    <source>
        <dbReference type="EMBL" id="MXO97566.1"/>
    </source>
</evidence>
<keyword evidence="9" id="KW-0472">Membrane</keyword>
<comment type="caution">
    <text evidence="12">The sequence shown here is derived from an EMBL/GenBank/DDBJ whole genome shotgun (WGS) entry which is preliminary data.</text>
</comment>
<evidence type="ECO:0000256" key="1">
    <source>
        <dbReference type="ARBA" id="ARBA00004383"/>
    </source>
</evidence>
<dbReference type="GO" id="GO:0098797">
    <property type="term" value="C:plasma membrane protein complex"/>
    <property type="evidence" value="ECO:0007669"/>
    <property type="project" value="TreeGrafter"/>
</dbReference>
<dbReference type="PROSITE" id="PS52015">
    <property type="entry name" value="TONB_CTD"/>
    <property type="match status" value="1"/>
</dbReference>
<dbReference type="GO" id="GO:0055085">
    <property type="term" value="P:transmembrane transport"/>
    <property type="evidence" value="ECO:0007669"/>
    <property type="project" value="InterPro"/>
</dbReference>
<feature type="region of interest" description="Disordered" evidence="10">
    <location>
        <begin position="79"/>
        <end position="127"/>
    </location>
</feature>